<dbReference type="InterPro" id="IPR000156">
    <property type="entry name" value="Ran_bind_dom"/>
</dbReference>
<proteinExistence type="predicted"/>
<dbReference type="Proteomes" id="UP000887566">
    <property type="component" value="Unplaced"/>
</dbReference>
<dbReference type="GO" id="GO:0006913">
    <property type="term" value="P:nucleocytoplasmic transport"/>
    <property type="evidence" value="ECO:0007669"/>
    <property type="project" value="InterPro"/>
</dbReference>
<dbReference type="PANTHER" id="PTHR23138">
    <property type="entry name" value="RAN BINDING PROTEIN"/>
    <property type="match status" value="1"/>
</dbReference>
<evidence type="ECO:0000256" key="1">
    <source>
        <dbReference type="SAM" id="MobiDB-lite"/>
    </source>
</evidence>
<feature type="region of interest" description="Disordered" evidence="1">
    <location>
        <begin position="217"/>
        <end position="249"/>
    </location>
</feature>
<dbReference type="GO" id="GO:0005643">
    <property type="term" value="C:nuclear pore"/>
    <property type="evidence" value="ECO:0007669"/>
    <property type="project" value="TreeGrafter"/>
</dbReference>
<sequence length="249" mass="28701">MPQEEETVASPSDDTSAATSEATTATRTPQFEFRFSGQVTAPQVAPRRNDDEAKEGESDDEAGEEEHDPYFEPLVFLPLIDIITCEEDEETLWSGRAKLYRYDEDEHTHEMEWKERGLGDVKLLKHKVRGSVRILMRREQTLKVCANHAILPEMTLNPHTHSDRTWVWSTPADFSELTPHEEMLAIRFKTPEIAMQFRESFNEAKVIMTEYMEKRKEKLHSASTDENTDVDELEKKVDKVALGDVESEQ</sequence>
<dbReference type="PROSITE" id="PS50196">
    <property type="entry name" value="RANBD1"/>
    <property type="match status" value="1"/>
</dbReference>
<keyword evidence="3" id="KW-1185">Reference proteome</keyword>
<dbReference type="SMART" id="SM00160">
    <property type="entry name" value="RanBD"/>
    <property type="match status" value="1"/>
</dbReference>
<dbReference type="AlphaFoldDB" id="A0A914V9E7"/>
<dbReference type="CDD" id="cd13179">
    <property type="entry name" value="RanBD_RanBP1"/>
    <property type="match status" value="1"/>
</dbReference>
<dbReference type="Gene3D" id="2.30.29.30">
    <property type="entry name" value="Pleckstrin-homology domain (PH domain)/Phosphotyrosine-binding domain (PTB)"/>
    <property type="match status" value="1"/>
</dbReference>
<dbReference type="InterPro" id="IPR045255">
    <property type="entry name" value="RanBP1-like"/>
</dbReference>
<reference evidence="4" key="1">
    <citation type="submission" date="2022-11" db="UniProtKB">
        <authorList>
            <consortium name="WormBaseParasite"/>
        </authorList>
    </citation>
    <scope>IDENTIFICATION</scope>
</reference>
<dbReference type="SUPFAM" id="SSF50729">
    <property type="entry name" value="PH domain-like"/>
    <property type="match status" value="1"/>
</dbReference>
<dbReference type="GO" id="GO:0005737">
    <property type="term" value="C:cytoplasm"/>
    <property type="evidence" value="ECO:0007669"/>
    <property type="project" value="TreeGrafter"/>
</dbReference>
<dbReference type="InterPro" id="IPR045256">
    <property type="entry name" value="RanBP1_RanBD"/>
</dbReference>
<dbReference type="InterPro" id="IPR011993">
    <property type="entry name" value="PH-like_dom_sf"/>
</dbReference>
<organism evidence="3 4">
    <name type="scientific">Plectus sambesii</name>
    <dbReference type="NCBI Taxonomy" id="2011161"/>
    <lineage>
        <taxon>Eukaryota</taxon>
        <taxon>Metazoa</taxon>
        <taxon>Ecdysozoa</taxon>
        <taxon>Nematoda</taxon>
        <taxon>Chromadorea</taxon>
        <taxon>Plectida</taxon>
        <taxon>Plectina</taxon>
        <taxon>Plectoidea</taxon>
        <taxon>Plectidae</taxon>
        <taxon>Plectus</taxon>
    </lineage>
</organism>
<feature type="compositionally biased region" description="Low complexity" evidence="1">
    <location>
        <begin position="8"/>
        <end position="28"/>
    </location>
</feature>
<dbReference type="PANTHER" id="PTHR23138:SF87">
    <property type="entry name" value="E3 SUMO-PROTEIN LIGASE RANBP2"/>
    <property type="match status" value="1"/>
</dbReference>
<accession>A0A914V9E7</accession>
<feature type="region of interest" description="Disordered" evidence="1">
    <location>
        <begin position="1"/>
        <end position="68"/>
    </location>
</feature>
<dbReference type="Pfam" id="PF00638">
    <property type="entry name" value="Ran_BP1"/>
    <property type="match status" value="1"/>
</dbReference>
<dbReference type="FunFam" id="2.30.29.30:FF:000312">
    <property type="entry name" value="Ran binding protein 1"/>
    <property type="match status" value="1"/>
</dbReference>
<feature type="domain" description="RanBD1" evidence="2">
    <location>
        <begin position="70"/>
        <end position="210"/>
    </location>
</feature>
<dbReference type="WBParaSite" id="PSAMB.scaffold15size126113.g383.t1">
    <property type="protein sequence ID" value="PSAMB.scaffold15size126113.g383.t1"/>
    <property type="gene ID" value="PSAMB.scaffold15size126113.g383"/>
</dbReference>
<feature type="compositionally biased region" description="Acidic residues" evidence="1">
    <location>
        <begin position="52"/>
        <end position="67"/>
    </location>
</feature>
<name>A0A914V9E7_9BILA</name>
<protein>
    <submittedName>
        <fullName evidence="4">RanBD1 domain-containing protein</fullName>
    </submittedName>
</protein>
<evidence type="ECO:0000259" key="2">
    <source>
        <dbReference type="PROSITE" id="PS50196"/>
    </source>
</evidence>
<evidence type="ECO:0000313" key="3">
    <source>
        <dbReference type="Proteomes" id="UP000887566"/>
    </source>
</evidence>
<evidence type="ECO:0000313" key="4">
    <source>
        <dbReference type="WBParaSite" id="PSAMB.scaffold15size126113.g383.t1"/>
    </source>
</evidence>
<dbReference type="GO" id="GO:0005096">
    <property type="term" value="F:GTPase activator activity"/>
    <property type="evidence" value="ECO:0007669"/>
    <property type="project" value="TreeGrafter"/>
</dbReference>